<feature type="region of interest" description="Disordered" evidence="1">
    <location>
        <begin position="92"/>
        <end position="130"/>
    </location>
</feature>
<feature type="compositionally biased region" description="Polar residues" evidence="1">
    <location>
        <begin position="703"/>
        <end position="715"/>
    </location>
</feature>
<feature type="region of interest" description="Disordered" evidence="1">
    <location>
        <begin position="1"/>
        <end position="32"/>
    </location>
</feature>
<feature type="compositionally biased region" description="Basic and acidic residues" evidence="1">
    <location>
        <begin position="1300"/>
        <end position="1311"/>
    </location>
</feature>
<accession>A0A086KPD6</accession>
<dbReference type="OrthoDB" id="332582at2759"/>
<feature type="compositionally biased region" description="Acidic residues" evidence="1">
    <location>
        <begin position="628"/>
        <end position="649"/>
    </location>
</feature>
<feature type="compositionally biased region" description="Polar residues" evidence="1">
    <location>
        <begin position="486"/>
        <end position="499"/>
    </location>
</feature>
<feature type="region of interest" description="Disordered" evidence="1">
    <location>
        <begin position="1236"/>
        <end position="1396"/>
    </location>
</feature>
<name>A0A086KPD6_TOXGO</name>
<feature type="compositionally biased region" description="Acidic residues" evidence="1">
    <location>
        <begin position="1312"/>
        <end position="1331"/>
    </location>
</feature>
<evidence type="ECO:0000313" key="2">
    <source>
        <dbReference type="EMBL" id="KFG46254.1"/>
    </source>
</evidence>
<organism evidence="2 3">
    <name type="scientific">Toxoplasma gondii p89</name>
    <dbReference type="NCBI Taxonomy" id="943119"/>
    <lineage>
        <taxon>Eukaryota</taxon>
        <taxon>Sar</taxon>
        <taxon>Alveolata</taxon>
        <taxon>Apicomplexa</taxon>
        <taxon>Conoidasida</taxon>
        <taxon>Coccidia</taxon>
        <taxon>Eucoccidiorida</taxon>
        <taxon>Eimeriorina</taxon>
        <taxon>Sarcocystidae</taxon>
        <taxon>Toxoplasma</taxon>
    </lineage>
</organism>
<proteinExistence type="predicted"/>
<feature type="compositionally biased region" description="Acidic residues" evidence="1">
    <location>
        <begin position="1356"/>
        <end position="1367"/>
    </location>
</feature>
<feature type="region of interest" description="Disordered" evidence="1">
    <location>
        <begin position="485"/>
        <end position="529"/>
    </location>
</feature>
<evidence type="ECO:0000313" key="3">
    <source>
        <dbReference type="Proteomes" id="UP000028828"/>
    </source>
</evidence>
<feature type="compositionally biased region" description="Polar residues" evidence="1">
    <location>
        <begin position="1"/>
        <end position="12"/>
    </location>
</feature>
<dbReference type="EMBL" id="AEYI02000710">
    <property type="protein sequence ID" value="KFG46254.1"/>
    <property type="molecule type" value="Genomic_DNA"/>
</dbReference>
<feature type="compositionally biased region" description="Basic and acidic residues" evidence="1">
    <location>
        <begin position="1332"/>
        <end position="1345"/>
    </location>
</feature>
<dbReference type="VEuPathDB" id="ToxoDB:TGP89_203760"/>
<feature type="compositionally biased region" description="Acidic residues" evidence="1">
    <location>
        <begin position="1380"/>
        <end position="1396"/>
    </location>
</feature>
<evidence type="ECO:0000256" key="1">
    <source>
        <dbReference type="SAM" id="MobiDB-lite"/>
    </source>
</evidence>
<feature type="compositionally biased region" description="Low complexity" evidence="1">
    <location>
        <begin position="13"/>
        <end position="31"/>
    </location>
</feature>
<sequence length="1396" mass="150924">MTPQLSPRSTLHSSRSARASAKPPKSPSGSAQCAGDRLLWVVDAHASGELSTASALRALSLLLSSDNWVVSPTGIRDMILVAERLARCFRGQAGEEQSEKRENPRETKNGKPQRHASSTTTADGKDVIPAGDCLTDRAQKDSERVCVACAASDLWIDRAQASLRLLRNETNWGRGDMDLLVAAAATGRGSGGGAGSRAAQRRRRKKCREGREAVSLAASAHDGDDNHDETEETGGVGARQPDGNSGDSDGAALVKAVTSLTQAIAARIRVEANRKQFCLPTLTSLVRRLHRLALLPLLQPSSELPPETLSPVSSWLLLVDLFPPLRRVLRDSVAAVLDVLAMKPGTRAFSVSEEEGCFTLKSACAEMLHHVLHQSASLSLFSSSLTSLSSALRSSCFDLAFDENEDLAFYGRSTLCRLTWIFRRTSAAAASLAASGSSLASTSTAPQDEGQEHQLSFEAIFEQTVVICSSLFDLCNTFLGSALEDGSSTKGRGGSQSTARPFRMQGHQGRQPISASRASEGGYDERETSGGLPEVVKHLRAKNEFQRAVRAIQLLRDLLLFGSGQAVPKEGALGVSLAPFEREGGRFMVVNVSACLGLLRAFLDTVMCVFHKKAEKSLGMSDSHASDDTDEASSEAEIEALSEPEEDGEGKERTPRKRGRDGRQIAVKGNHMQLTNSQGDHGDQKRNGKTLPKWMKDKDRSRQPNLGISASGSNTQKRDQQSETEDEDRSADPGGDGRKAACQVPLANAYLNSAESLTLYQHLRLTEADVFSSPLLEYIFTATIECVQALLDVTGDAGVMADVTGFASFARTLLQASTIDAFPSMIAARFSGIICSFLHSLFTTAPFLFPPLADLSVGWTASVLETLGARLPLDSCSASPHMPPLEETSQPAKAFRKLRLVSLCRAVYAEPFFQLGQVAVSRRGASCSPLGEWRPGAQTGHRNRRALEGGEEQAEGFSIVDERGQDSVKKRQRRRRGHEEERRASIFAEQASLASLQDNDGLHLILCVWRDTCRLLGLLLTVEASRSLRGELALTRLRGAADGMCLDILLSGLVGPTTSPSLASPLADMVVSDTPSLTATLRLLHISLARGSMPPSQQTVEAVSTLLSRLNRFIDGKRRSLWMGDSCNSPGSGTAETDDGRLSVLLAAIEGIRNCLSLRRSSGIVSCLPSLVSENSGVAASLQQLRHVWKTDLSRSAKGQNRNERSSFVELYRETVEAQLILGAIEASEEMYRQSRAQKRAKAKASGQQAAPEGDASDTSKDSDEESEARDAHGEQPCLVKQEHKEMPQVARGNQVESVMDDRLEEKKERDAELEEEGNAPAGEDDEPVDREEEHDSRNADEKKASGNSAVSDASDAGEDEESDSEELVSLIKRIRQKEEDDFDGLQSDDDGDMDF</sequence>
<protein>
    <submittedName>
        <fullName evidence="2">Uncharacterized protein</fullName>
    </submittedName>
</protein>
<feature type="region of interest" description="Disordered" evidence="1">
    <location>
        <begin position="617"/>
        <end position="739"/>
    </location>
</feature>
<feature type="region of interest" description="Disordered" evidence="1">
    <location>
        <begin position="186"/>
        <end position="250"/>
    </location>
</feature>
<feature type="region of interest" description="Disordered" evidence="1">
    <location>
        <begin position="931"/>
        <end position="981"/>
    </location>
</feature>
<reference evidence="2 3" key="1">
    <citation type="submission" date="2014-03" db="EMBL/GenBank/DDBJ databases">
        <authorList>
            <person name="Sibley D."/>
            <person name="Venepally P."/>
            <person name="Karamycheva S."/>
            <person name="Hadjithomas M."/>
            <person name="Khan A."/>
            <person name="Brunk B."/>
            <person name="Roos D."/>
            <person name="Caler E."/>
            <person name="Lorenzi H."/>
        </authorList>
    </citation>
    <scope>NUCLEOTIDE SEQUENCE [LARGE SCALE GENOMIC DNA]</scope>
    <source>
        <strain evidence="3">p89</strain>
    </source>
</reference>
<gene>
    <name evidence="2" type="ORF">TGP89_203760</name>
</gene>
<feature type="compositionally biased region" description="Basic and acidic residues" evidence="1">
    <location>
        <begin position="97"/>
        <end position="109"/>
    </location>
</feature>
<comment type="caution">
    <text evidence="2">The sequence shown here is derived from an EMBL/GenBank/DDBJ whole genome shotgun (WGS) entry which is preliminary data.</text>
</comment>
<feature type="compositionally biased region" description="Basic and acidic residues" evidence="1">
    <location>
        <begin position="960"/>
        <end position="969"/>
    </location>
</feature>
<dbReference type="Proteomes" id="UP000028828">
    <property type="component" value="Unassembled WGS sequence"/>
</dbReference>
<feature type="compositionally biased region" description="Basic residues" evidence="1">
    <location>
        <begin position="199"/>
        <end position="208"/>
    </location>
</feature>